<dbReference type="Gene3D" id="3.40.1080.10">
    <property type="entry name" value="Glutaconate Coenzyme A-transferase"/>
    <property type="match status" value="1"/>
</dbReference>
<comment type="caution">
    <text evidence="2">The sequence shown here is derived from an EMBL/GenBank/DDBJ whole genome shotgun (WGS) entry which is preliminary data.</text>
</comment>
<dbReference type="PANTHER" id="PTHR21432:SF20">
    <property type="entry name" value="ACETYL-COA HYDROLASE"/>
    <property type="match status" value="1"/>
</dbReference>
<evidence type="ECO:0000313" key="2">
    <source>
        <dbReference type="EMBL" id="MBY8823591.1"/>
    </source>
</evidence>
<dbReference type="Gene3D" id="3.40.1080.20">
    <property type="entry name" value="Acetyl-CoA hydrolase/transferase C-terminal domain"/>
    <property type="match status" value="1"/>
</dbReference>
<proteinExistence type="predicted"/>
<dbReference type="InterPro" id="IPR026888">
    <property type="entry name" value="AcetylCoA_hyd_C"/>
</dbReference>
<evidence type="ECO:0000313" key="3">
    <source>
        <dbReference type="Proteomes" id="UP000706039"/>
    </source>
</evidence>
<gene>
    <name evidence="2" type="ORF">K7G82_14905</name>
</gene>
<dbReference type="Pfam" id="PF13336">
    <property type="entry name" value="AcetylCoA_hyd_C"/>
    <property type="match status" value="1"/>
</dbReference>
<organism evidence="2 3">
    <name type="scientific">Sphingomonas colocasiae</name>
    <dbReference type="NCBI Taxonomy" id="1848973"/>
    <lineage>
        <taxon>Bacteria</taxon>
        <taxon>Pseudomonadati</taxon>
        <taxon>Pseudomonadota</taxon>
        <taxon>Alphaproteobacteria</taxon>
        <taxon>Sphingomonadales</taxon>
        <taxon>Sphingomonadaceae</taxon>
        <taxon>Sphingomonas</taxon>
    </lineage>
</organism>
<dbReference type="RefSeq" id="WP_222990687.1">
    <property type="nucleotide sequence ID" value="NZ_JAINVV010000006.1"/>
</dbReference>
<evidence type="ECO:0000259" key="1">
    <source>
        <dbReference type="Pfam" id="PF13336"/>
    </source>
</evidence>
<feature type="domain" description="Acetyl-CoA hydrolase/transferase C-terminal" evidence="1">
    <location>
        <begin position="256"/>
        <end position="404"/>
    </location>
</feature>
<dbReference type="PANTHER" id="PTHR21432">
    <property type="entry name" value="ACETYL-COA HYDROLASE-RELATED"/>
    <property type="match status" value="1"/>
</dbReference>
<dbReference type="Gene3D" id="3.30.750.70">
    <property type="entry name" value="4-hydroxybutyrate coenzyme like domains"/>
    <property type="match status" value="1"/>
</dbReference>
<dbReference type="Proteomes" id="UP000706039">
    <property type="component" value="Unassembled WGS sequence"/>
</dbReference>
<protein>
    <recommendedName>
        <fullName evidence="1">Acetyl-CoA hydrolase/transferase C-terminal domain-containing protein</fullName>
    </recommendedName>
</protein>
<accession>A0ABS7PQY8</accession>
<dbReference type="InterPro" id="IPR046433">
    <property type="entry name" value="ActCoA_hydro"/>
</dbReference>
<keyword evidence="3" id="KW-1185">Reference proteome</keyword>
<sequence>MAVRQIGLDAVPALLSRSERLFVPGTSGEPAALHGLAGTSPESFAHLSVLTSFVSGLNRFDGPALRAAGNVTGFFPAGHDGPARYRQLCATYSGITDEIGRFAPDILFVPVSPPDRAGMVSTGLCAEFFEAAMAAASCRVALIHADMPILPGGQTFPLDAFTHVVRACPAAPPVHEGADGTDPVSEAIAGHVARLIRDGNTVQAGIGRIPARVFARLTGRRGLRLHSGLLSDPLRTLMDAGALDPDSPVCCATIVGSRAFQRWLDGRHGIALRPIAHTHGFSTLAAIDGFVAVNSALEVDLSGQVNAERAAGRMVSARGGLPDFAAAAHRSRGGLSIIALPAMAKGRTRIVARLGIDGPVSVAGHDVDIVVTEHGAADLRGKDAEERARAIVAVAAPEQRRDLLGALDL</sequence>
<dbReference type="InterPro" id="IPR038460">
    <property type="entry name" value="AcetylCoA_hyd_C_sf"/>
</dbReference>
<name>A0ABS7PQY8_9SPHN</name>
<dbReference type="InterPro" id="IPR037171">
    <property type="entry name" value="NagB/RpiA_transferase-like"/>
</dbReference>
<reference evidence="2 3" key="1">
    <citation type="submission" date="2021-08" db="EMBL/GenBank/DDBJ databases">
        <authorList>
            <person name="Tuo L."/>
        </authorList>
    </citation>
    <scope>NUCLEOTIDE SEQUENCE [LARGE SCALE GENOMIC DNA]</scope>
    <source>
        <strain evidence="2 3">JCM 31229</strain>
    </source>
</reference>
<dbReference type="SUPFAM" id="SSF100950">
    <property type="entry name" value="NagB/RpiA/CoA transferase-like"/>
    <property type="match status" value="2"/>
</dbReference>
<dbReference type="EMBL" id="JAINVV010000006">
    <property type="protein sequence ID" value="MBY8823591.1"/>
    <property type="molecule type" value="Genomic_DNA"/>
</dbReference>